<comment type="caution">
    <text evidence="2">The sequence shown here is derived from an EMBL/GenBank/DDBJ whole genome shotgun (WGS) entry which is preliminary data.</text>
</comment>
<feature type="transmembrane region" description="Helical" evidence="1">
    <location>
        <begin position="12"/>
        <end position="29"/>
    </location>
</feature>
<sequence length="143" mass="14670">MRQRIPHLPTALWASGALLVASVIIGFVYGGSVAAAGAALGVALVALSYVASTLAIAWADSVRPQLVLAVGLVTYTIKFTYIGLGMAALAAADWAGLPAMGVSLIVAIVVWNAAQIWYVVRHPVLPEPSADPPDADPDPPATT</sequence>
<organism evidence="2 3">
    <name type="scientific">Luedemannella flava</name>
    <dbReference type="NCBI Taxonomy" id="349316"/>
    <lineage>
        <taxon>Bacteria</taxon>
        <taxon>Bacillati</taxon>
        <taxon>Actinomycetota</taxon>
        <taxon>Actinomycetes</taxon>
        <taxon>Micromonosporales</taxon>
        <taxon>Micromonosporaceae</taxon>
        <taxon>Luedemannella</taxon>
    </lineage>
</organism>
<feature type="transmembrane region" description="Helical" evidence="1">
    <location>
        <begin position="35"/>
        <end position="59"/>
    </location>
</feature>
<evidence type="ECO:0000313" key="2">
    <source>
        <dbReference type="EMBL" id="GAA1806637.1"/>
    </source>
</evidence>
<protein>
    <recommendedName>
        <fullName evidence="4">ATP synthase protein I</fullName>
    </recommendedName>
</protein>
<evidence type="ECO:0008006" key="4">
    <source>
        <dbReference type="Google" id="ProtNLM"/>
    </source>
</evidence>
<feature type="transmembrane region" description="Helical" evidence="1">
    <location>
        <begin position="97"/>
        <end position="120"/>
    </location>
</feature>
<gene>
    <name evidence="2" type="ORF">GCM10009682_30690</name>
</gene>
<dbReference type="Proteomes" id="UP001500218">
    <property type="component" value="Unassembled WGS sequence"/>
</dbReference>
<evidence type="ECO:0000313" key="3">
    <source>
        <dbReference type="Proteomes" id="UP001500218"/>
    </source>
</evidence>
<keyword evidence="3" id="KW-1185">Reference proteome</keyword>
<name>A0ABP4Y828_9ACTN</name>
<dbReference type="RefSeq" id="WP_344131490.1">
    <property type="nucleotide sequence ID" value="NZ_BAAALT010000084.1"/>
</dbReference>
<keyword evidence="1" id="KW-0472">Membrane</keyword>
<reference evidence="3" key="1">
    <citation type="journal article" date="2019" name="Int. J. Syst. Evol. Microbiol.">
        <title>The Global Catalogue of Microorganisms (GCM) 10K type strain sequencing project: providing services to taxonomists for standard genome sequencing and annotation.</title>
        <authorList>
            <consortium name="The Broad Institute Genomics Platform"/>
            <consortium name="The Broad Institute Genome Sequencing Center for Infectious Disease"/>
            <person name="Wu L."/>
            <person name="Ma J."/>
        </authorList>
    </citation>
    <scope>NUCLEOTIDE SEQUENCE [LARGE SCALE GENOMIC DNA]</scope>
    <source>
        <strain evidence="3">JCM 13250</strain>
    </source>
</reference>
<keyword evidence="1" id="KW-0812">Transmembrane</keyword>
<evidence type="ECO:0000256" key="1">
    <source>
        <dbReference type="SAM" id="Phobius"/>
    </source>
</evidence>
<feature type="transmembrane region" description="Helical" evidence="1">
    <location>
        <begin position="66"/>
        <end position="91"/>
    </location>
</feature>
<dbReference type="EMBL" id="BAAALT010000084">
    <property type="protein sequence ID" value="GAA1806637.1"/>
    <property type="molecule type" value="Genomic_DNA"/>
</dbReference>
<proteinExistence type="predicted"/>
<keyword evidence="1" id="KW-1133">Transmembrane helix</keyword>
<accession>A0ABP4Y828</accession>